<gene>
    <name evidence="5" type="ORF">GOP47_0018751</name>
</gene>
<keyword evidence="3 4" id="KW-0539">Nucleus</keyword>
<dbReference type="EC" id="1.13.11.53" evidence="4"/>
<protein>
    <recommendedName>
        <fullName evidence="4">Acireductone dioxygenase</fullName>
    </recommendedName>
    <alternativeName>
        <fullName evidence="4">Acireductone dioxygenase (Fe(2+)-requiring)</fullName>
        <shortName evidence="4">ARD'</shortName>
        <shortName evidence="4">Fe-ARD</shortName>
        <ecNumber evidence="4">1.13.11.54</ecNumber>
    </alternativeName>
    <alternativeName>
        <fullName evidence="4">Acireductone dioxygenase (Ni(2+)-requiring)</fullName>
        <shortName evidence="4">ARD</shortName>
        <shortName evidence="4">Ni-ARD</shortName>
        <ecNumber evidence="4">1.13.11.53</ecNumber>
    </alternativeName>
</protein>
<dbReference type="EMBL" id="JABFUD020000018">
    <property type="protein sequence ID" value="KAI5066127.1"/>
    <property type="molecule type" value="Genomic_DNA"/>
</dbReference>
<dbReference type="InterPro" id="IPR004313">
    <property type="entry name" value="ARD"/>
</dbReference>
<dbReference type="FunFam" id="2.60.120.10:FF:000031">
    <property type="entry name" value="1,2-dihydroxy-3-keto-5-methylthiopentene dioxygenase"/>
    <property type="match status" value="1"/>
</dbReference>
<feature type="binding site" evidence="4">
    <location>
        <position position="132"/>
    </location>
    <ligand>
        <name>Ni(2+)</name>
        <dbReference type="ChEBI" id="CHEBI:49786"/>
        <note>for nickel-dependent acireductone dioxygenase activity</note>
    </ligand>
</feature>
<dbReference type="PANTHER" id="PTHR23418">
    <property type="entry name" value="ACIREDUCTONE DIOXYGENASE"/>
    <property type="match status" value="1"/>
</dbReference>
<feature type="binding site" evidence="4">
    <location>
        <position position="130"/>
    </location>
    <ligand>
        <name>Fe(2+)</name>
        <dbReference type="ChEBI" id="CHEBI:29033"/>
        <note>for iron-dependent acireductone dioxygenase activity</note>
    </ligand>
</feature>
<dbReference type="GO" id="GO:0010309">
    <property type="term" value="F:acireductone dioxygenase [iron(II)-requiring] activity"/>
    <property type="evidence" value="ECO:0007669"/>
    <property type="project" value="UniProtKB-UniRule"/>
</dbReference>
<proteinExistence type="inferred from homology"/>
<name>A0A9D4Z9X3_ADICA</name>
<feature type="binding site" evidence="4">
    <location>
        <position position="175"/>
    </location>
    <ligand>
        <name>Fe(2+)</name>
        <dbReference type="ChEBI" id="CHEBI:29033"/>
        <note>for iron-dependent acireductone dioxygenase activity</note>
    </ligand>
</feature>
<evidence type="ECO:0000256" key="3">
    <source>
        <dbReference type="ARBA" id="ARBA00023242"/>
    </source>
</evidence>
<reference evidence="5" key="1">
    <citation type="submission" date="2021-01" db="EMBL/GenBank/DDBJ databases">
        <title>Adiantum capillus-veneris genome.</title>
        <authorList>
            <person name="Fang Y."/>
            <person name="Liao Q."/>
        </authorList>
    </citation>
    <scope>NUCLEOTIDE SEQUENCE</scope>
    <source>
        <strain evidence="5">H3</strain>
        <tissue evidence="5">Leaf</tissue>
    </source>
</reference>
<comment type="caution">
    <text evidence="5">The sequence shown here is derived from an EMBL/GenBank/DDBJ whole genome shotgun (WGS) entry which is preliminary data.</text>
</comment>
<dbReference type="Pfam" id="PF03079">
    <property type="entry name" value="ARD"/>
    <property type="match status" value="1"/>
</dbReference>
<feature type="binding site" evidence="4">
    <location>
        <position position="136"/>
    </location>
    <ligand>
        <name>Ni(2+)</name>
        <dbReference type="ChEBI" id="CHEBI:49786"/>
        <note>for nickel-dependent acireductone dioxygenase activity</note>
    </ligand>
</feature>
<dbReference type="EC" id="1.13.11.54" evidence="4"/>
<keyword evidence="6" id="KW-1185">Reference proteome</keyword>
<dbReference type="GO" id="GO:0005737">
    <property type="term" value="C:cytoplasm"/>
    <property type="evidence" value="ECO:0007669"/>
    <property type="project" value="UniProtKB-SubCell"/>
</dbReference>
<keyword evidence="4" id="KW-0408">Iron</keyword>
<dbReference type="GO" id="GO:0005886">
    <property type="term" value="C:plasma membrane"/>
    <property type="evidence" value="ECO:0007669"/>
    <property type="project" value="UniProtKB-SubCell"/>
</dbReference>
<dbReference type="HAMAP" id="MF_03154">
    <property type="entry name" value="Salvage_MtnD_euk"/>
    <property type="match status" value="1"/>
</dbReference>
<comment type="cofactor">
    <cofactor evidence="4">
        <name>Fe(2+)</name>
        <dbReference type="ChEBI" id="CHEBI:29033"/>
    </cofactor>
    <cofactor evidence="4">
        <name>Ni(2+)</name>
        <dbReference type="ChEBI" id="CHEBI:49786"/>
    </cofactor>
    <text evidence="4">Binds either 1 Fe or Ni cation per monomer. Iron-binding promotes an acireductone dioxygenase reaction producing 2-keto-4-methylthiobutyrate, while nickel-binding promotes an acireductone dioxygenase reaction producing 3-(methylsulfanyl)propanoate.</text>
</comment>
<evidence type="ECO:0000256" key="2">
    <source>
        <dbReference type="ARBA" id="ARBA00022490"/>
    </source>
</evidence>
<dbReference type="CDD" id="cd02232">
    <property type="entry name" value="cupin_ARD"/>
    <property type="match status" value="1"/>
</dbReference>
<comment type="catalytic activity">
    <reaction evidence="4">
        <text>1,2-dihydroxy-5-(methylsulfanyl)pent-1-en-3-one + O2 = 4-methylsulfanyl-2-oxobutanoate + formate + 2 H(+)</text>
        <dbReference type="Rhea" id="RHEA:24504"/>
        <dbReference type="ChEBI" id="CHEBI:15378"/>
        <dbReference type="ChEBI" id="CHEBI:15379"/>
        <dbReference type="ChEBI" id="CHEBI:15740"/>
        <dbReference type="ChEBI" id="CHEBI:16723"/>
        <dbReference type="ChEBI" id="CHEBI:49252"/>
        <dbReference type="EC" id="1.13.11.54"/>
    </reaction>
</comment>
<dbReference type="GO" id="GO:0019509">
    <property type="term" value="P:L-methionine salvage from methylthioadenosine"/>
    <property type="evidence" value="ECO:0007669"/>
    <property type="project" value="UniProtKB-UniRule"/>
</dbReference>
<feature type="binding site" evidence="4">
    <location>
        <position position="130"/>
    </location>
    <ligand>
        <name>Ni(2+)</name>
        <dbReference type="ChEBI" id="CHEBI:49786"/>
        <note>for nickel-dependent acireductone dioxygenase activity</note>
    </ligand>
</feature>
<evidence type="ECO:0000256" key="1">
    <source>
        <dbReference type="ARBA" id="ARBA00004413"/>
    </source>
</evidence>
<keyword evidence="4" id="KW-0560">Oxidoreductase</keyword>
<keyword evidence="4" id="KW-0486">Methionine biosynthesis</keyword>
<dbReference type="GO" id="GO:0005634">
    <property type="term" value="C:nucleus"/>
    <property type="evidence" value="ECO:0007669"/>
    <property type="project" value="UniProtKB-SubCell"/>
</dbReference>
<dbReference type="SUPFAM" id="SSF51182">
    <property type="entry name" value="RmlC-like cupins"/>
    <property type="match status" value="1"/>
</dbReference>
<dbReference type="GO" id="GO:0005506">
    <property type="term" value="F:iron ion binding"/>
    <property type="evidence" value="ECO:0007669"/>
    <property type="project" value="UniProtKB-UniRule"/>
</dbReference>
<feature type="binding site" evidence="4">
    <location>
        <position position="136"/>
    </location>
    <ligand>
        <name>Fe(2+)</name>
        <dbReference type="ChEBI" id="CHEBI:29033"/>
        <note>for iron-dependent acireductone dioxygenase activity</note>
    </ligand>
</feature>
<keyword evidence="4" id="KW-0223">Dioxygenase</keyword>
<dbReference type="GO" id="GO:0016151">
    <property type="term" value="F:nickel cation binding"/>
    <property type="evidence" value="ECO:0007669"/>
    <property type="project" value="UniProtKB-UniRule"/>
</dbReference>
<organism evidence="5 6">
    <name type="scientific">Adiantum capillus-veneris</name>
    <name type="common">Maidenhair fern</name>
    <dbReference type="NCBI Taxonomy" id="13818"/>
    <lineage>
        <taxon>Eukaryota</taxon>
        <taxon>Viridiplantae</taxon>
        <taxon>Streptophyta</taxon>
        <taxon>Embryophyta</taxon>
        <taxon>Tracheophyta</taxon>
        <taxon>Polypodiopsida</taxon>
        <taxon>Polypodiidae</taxon>
        <taxon>Polypodiales</taxon>
        <taxon>Pteridineae</taxon>
        <taxon>Pteridaceae</taxon>
        <taxon>Vittarioideae</taxon>
        <taxon>Adiantum</taxon>
    </lineage>
</organism>
<feature type="binding site" evidence="4">
    <location>
        <position position="132"/>
    </location>
    <ligand>
        <name>Fe(2+)</name>
        <dbReference type="ChEBI" id="CHEBI:29033"/>
        <note>for iron-dependent acireductone dioxygenase activity</note>
    </ligand>
</feature>
<comment type="subcellular location">
    <subcellularLocation>
        <location evidence="1">Cell membrane</location>
        <topology evidence="1">Peripheral membrane protein</topology>
        <orientation evidence="1">Cytoplasmic side</orientation>
    </subcellularLocation>
    <subcellularLocation>
        <location evidence="4">Cytoplasm</location>
    </subcellularLocation>
    <subcellularLocation>
        <location evidence="4">Nucleus</location>
    </subcellularLocation>
</comment>
<dbReference type="InterPro" id="IPR014710">
    <property type="entry name" value="RmlC-like_jellyroll"/>
</dbReference>
<keyword evidence="4" id="KW-0533">Nickel</keyword>
<dbReference type="GO" id="GO:0010308">
    <property type="term" value="F:acireductone dioxygenase (Ni2+-requiring) activity"/>
    <property type="evidence" value="ECO:0007669"/>
    <property type="project" value="UniProtKB-UniRule"/>
</dbReference>
<dbReference type="OrthoDB" id="1878998at2759"/>
<comment type="similarity">
    <text evidence="4">Belongs to the acireductone dioxygenase (ARD) family.</text>
</comment>
<evidence type="ECO:0000313" key="6">
    <source>
        <dbReference type="Proteomes" id="UP000886520"/>
    </source>
</evidence>
<evidence type="ECO:0000256" key="4">
    <source>
        <dbReference type="HAMAP-Rule" id="MF_03154"/>
    </source>
</evidence>
<comment type="catalytic activity">
    <reaction evidence="4">
        <text>1,2-dihydroxy-5-(methylsulfanyl)pent-1-en-3-one + O2 = 3-(methylsulfanyl)propanoate + CO + formate + 2 H(+)</text>
        <dbReference type="Rhea" id="RHEA:14161"/>
        <dbReference type="ChEBI" id="CHEBI:15378"/>
        <dbReference type="ChEBI" id="CHEBI:15379"/>
        <dbReference type="ChEBI" id="CHEBI:15740"/>
        <dbReference type="ChEBI" id="CHEBI:17245"/>
        <dbReference type="ChEBI" id="CHEBI:49016"/>
        <dbReference type="ChEBI" id="CHEBI:49252"/>
        <dbReference type="EC" id="1.13.11.53"/>
    </reaction>
</comment>
<evidence type="ECO:0000313" key="5">
    <source>
        <dbReference type="EMBL" id="KAI5066127.1"/>
    </source>
</evidence>
<dbReference type="InterPro" id="IPR011051">
    <property type="entry name" value="RmlC_Cupin_sf"/>
</dbReference>
<dbReference type="Proteomes" id="UP000886520">
    <property type="component" value="Chromosome 18"/>
</dbReference>
<dbReference type="PANTHER" id="PTHR23418:SF16">
    <property type="entry name" value="ACIREDUCTONE DIOXYGENASE"/>
    <property type="match status" value="1"/>
</dbReference>
<comment type="pathway">
    <text evidence="4">Amino-acid biosynthesis; L-methionine biosynthesis via salvage pathway; L-methionine from S-methyl-5-thio-alpha-D-ribose 1-phosphate: step 5/6.</text>
</comment>
<dbReference type="InterPro" id="IPR027496">
    <property type="entry name" value="ARD_euk"/>
</dbReference>
<keyword evidence="4" id="KW-0028">Amino-acid biosynthesis</keyword>
<keyword evidence="4" id="KW-0479">Metal-binding</keyword>
<comment type="function">
    <text evidence="4">Catalyzes 2 different reactions between oxygen and the acireductone 1,2-dihydroxy-3-keto-5-methylthiopentene (DHK-MTPene) depending upon the metal bound in the active site. Fe-containing acireductone dioxygenase (Fe-ARD) produces formate and 2-keto-4-methylthiobutyrate (KMTB), the alpha-ketoacid precursor of methionine in the methionine recycle pathway. Ni-containing acireductone dioxygenase (Ni-ARD) produces methylthiopropionate, carbon monoxide and formate, and does not lie on the methionine recycle pathway.</text>
</comment>
<dbReference type="AlphaFoldDB" id="A0A9D4Z9X3"/>
<accession>A0A9D4Z9X3</accession>
<sequence>MAMEDLQLGAPCHQAINNKAFNTPQSCKDGSESALCCKVIPVSMVEAWYFNPSDEDPKLPHKFTPNRPVPRKHLDELGMMIWRLDADKWEDNEILEKIKMERGYNYWDIVTMNPSMADYEEKVNHFFTEHLHADEEIRFLLEGGGYWDIRDYDEKWIRFRIEKGDLVVLPPGMYHRFTLDINNHAKAMRLFKGLPCWTQHERPADDMQARKVYMQNVLKKGDTTHVEGSASIPRHGEA</sequence>
<keyword evidence="2 4" id="KW-0963">Cytoplasm</keyword>
<dbReference type="Gene3D" id="2.60.120.10">
    <property type="entry name" value="Jelly Rolls"/>
    <property type="match status" value="1"/>
</dbReference>
<feature type="binding site" evidence="4">
    <location>
        <position position="175"/>
    </location>
    <ligand>
        <name>Ni(2+)</name>
        <dbReference type="ChEBI" id="CHEBI:49786"/>
        <note>for nickel-dependent acireductone dioxygenase activity</note>
    </ligand>
</feature>